<organism evidence="1 2">
    <name type="scientific">Kitasatospora viridis</name>
    <dbReference type="NCBI Taxonomy" id="281105"/>
    <lineage>
        <taxon>Bacteria</taxon>
        <taxon>Bacillati</taxon>
        <taxon>Actinomycetota</taxon>
        <taxon>Actinomycetes</taxon>
        <taxon>Kitasatosporales</taxon>
        <taxon>Streptomycetaceae</taxon>
        <taxon>Kitasatospora</taxon>
    </lineage>
</organism>
<dbReference type="OrthoDB" id="8452484at2"/>
<dbReference type="Proteomes" id="UP000317940">
    <property type="component" value="Unassembled WGS sequence"/>
</dbReference>
<keyword evidence="2" id="KW-1185">Reference proteome</keyword>
<comment type="caution">
    <text evidence="1">The sequence shown here is derived from an EMBL/GenBank/DDBJ whole genome shotgun (WGS) entry which is preliminary data.</text>
</comment>
<dbReference type="CDD" id="cd06558">
    <property type="entry name" value="crotonase-like"/>
    <property type="match status" value="1"/>
</dbReference>
<dbReference type="AlphaFoldDB" id="A0A561UI63"/>
<dbReference type="Gene3D" id="3.90.226.20">
    <property type="match status" value="1"/>
</dbReference>
<dbReference type="InterPro" id="IPR029045">
    <property type="entry name" value="ClpP/crotonase-like_dom_sf"/>
</dbReference>
<dbReference type="Gene3D" id="3.30.300.220">
    <property type="match status" value="1"/>
</dbReference>
<dbReference type="EMBL" id="VIWT01000001">
    <property type="protein sequence ID" value="TWF99037.1"/>
    <property type="molecule type" value="Genomic_DNA"/>
</dbReference>
<dbReference type="InterPro" id="IPR001753">
    <property type="entry name" value="Enoyl-CoA_hydra/iso"/>
</dbReference>
<dbReference type="RefSeq" id="WP_145905369.1">
    <property type="nucleotide sequence ID" value="NZ_BAAAMZ010000011.1"/>
</dbReference>
<gene>
    <name evidence="1" type="ORF">FHX73_112873</name>
</gene>
<dbReference type="GO" id="GO:0003824">
    <property type="term" value="F:catalytic activity"/>
    <property type="evidence" value="ECO:0007669"/>
    <property type="project" value="UniProtKB-ARBA"/>
</dbReference>
<reference evidence="1 2" key="1">
    <citation type="submission" date="2019-06" db="EMBL/GenBank/DDBJ databases">
        <title>Sequencing the genomes of 1000 actinobacteria strains.</title>
        <authorList>
            <person name="Klenk H.-P."/>
        </authorList>
    </citation>
    <scope>NUCLEOTIDE SEQUENCE [LARGE SCALE GENOMIC DNA]</scope>
    <source>
        <strain evidence="1 2">DSM 44826</strain>
    </source>
</reference>
<dbReference type="Pfam" id="PF00378">
    <property type="entry name" value="ECH_1"/>
    <property type="match status" value="1"/>
</dbReference>
<dbReference type="PANTHER" id="PTHR11941">
    <property type="entry name" value="ENOYL-COA HYDRATASE-RELATED"/>
    <property type="match status" value="1"/>
</dbReference>
<evidence type="ECO:0000313" key="1">
    <source>
        <dbReference type="EMBL" id="TWF99037.1"/>
    </source>
</evidence>
<dbReference type="GO" id="GO:0006635">
    <property type="term" value="P:fatty acid beta-oxidation"/>
    <property type="evidence" value="ECO:0007669"/>
    <property type="project" value="TreeGrafter"/>
</dbReference>
<protein>
    <submittedName>
        <fullName evidence="1">Enoyl-CoA hydratase/carnithine racemase</fullName>
    </submittedName>
</protein>
<dbReference type="PANTHER" id="PTHR11941:SF54">
    <property type="entry name" value="ENOYL-COA HYDRATASE, MITOCHONDRIAL"/>
    <property type="match status" value="1"/>
</dbReference>
<dbReference type="SUPFAM" id="SSF52096">
    <property type="entry name" value="ClpP/crotonase"/>
    <property type="match status" value="1"/>
</dbReference>
<proteinExistence type="predicted"/>
<accession>A0A561UI63</accession>
<name>A0A561UI63_9ACTN</name>
<evidence type="ECO:0000313" key="2">
    <source>
        <dbReference type="Proteomes" id="UP000317940"/>
    </source>
</evidence>
<sequence length="202" mass="21098">MPALVLTSTDGPVTTLTLNRPEKLNALSYALIDALDAALDRAEADDTVRAVIGDLATSIAGGPARALREVVRRGHGITRRIENFPKPLIAAVNGLAYDGGCELAEAAPLALAANTARFAKPEIGLGFPLPFGGSQRLPRHLGRKRALEPILTGDPIDAHRAAALGLNLPIDEALATEATLFAATIPATGVHQGVANFLSRHQ</sequence>